<proteinExistence type="predicted"/>
<accession>A0A976ILL4</accession>
<evidence type="ECO:0000313" key="3">
    <source>
        <dbReference type="Proteomes" id="UP000294530"/>
    </source>
</evidence>
<dbReference type="EMBL" id="SHOA02000018">
    <property type="protein sequence ID" value="TDH73993.1"/>
    <property type="molecule type" value="Genomic_DNA"/>
</dbReference>
<dbReference type="GeneID" id="94347402"/>
<dbReference type="OrthoDB" id="92642at2759"/>
<evidence type="ECO:0000256" key="1">
    <source>
        <dbReference type="SAM" id="MobiDB-lite"/>
    </source>
</evidence>
<evidence type="ECO:0000313" key="2">
    <source>
        <dbReference type="EMBL" id="TDH73993.1"/>
    </source>
</evidence>
<dbReference type="RefSeq" id="XP_067823491.1">
    <property type="nucleotide sequence ID" value="XM_067961731.1"/>
</dbReference>
<name>A0A976ILL4_BRELC</name>
<protein>
    <submittedName>
        <fullName evidence="2">Uncharacterized protein</fullName>
    </submittedName>
</protein>
<dbReference type="KEGG" id="blac:94347402"/>
<keyword evidence="3" id="KW-1185">Reference proteome</keyword>
<gene>
    <name evidence="2" type="ORF">CCR75_003637</name>
</gene>
<comment type="caution">
    <text evidence="2">The sequence shown here is derived from an EMBL/GenBank/DDBJ whole genome shotgun (WGS) entry which is preliminary data.</text>
</comment>
<dbReference type="AlphaFoldDB" id="A0A976ILL4"/>
<dbReference type="Proteomes" id="UP000294530">
    <property type="component" value="Unassembled WGS sequence"/>
</dbReference>
<feature type="region of interest" description="Disordered" evidence="1">
    <location>
        <begin position="43"/>
        <end position="94"/>
    </location>
</feature>
<reference evidence="2 3" key="1">
    <citation type="journal article" date="2021" name="Genome Biol.">
        <title>AFLAP: assembly-free linkage analysis pipeline using k-mers from genome sequencing data.</title>
        <authorList>
            <person name="Fletcher K."/>
            <person name="Zhang L."/>
            <person name="Gil J."/>
            <person name="Han R."/>
            <person name="Cavanaugh K."/>
            <person name="Michelmore R."/>
        </authorList>
    </citation>
    <scope>NUCLEOTIDE SEQUENCE [LARGE SCALE GENOMIC DNA]</scope>
    <source>
        <strain evidence="2 3">SF5</strain>
    </source>
</reference>
<organism evidence="2 3">
    <name type="scientific">Bremia lactucae</name>
    <name type="common">Lettuce downy mildew</name>
    <dbReference type="NCBI Taxonomy" id="4779"/>
    <lineage>
        <taxon>Eukaryota</taxon>
        <taxon>Sar</taxon>
        <taxon>Stramenopiles</taxon>
        <taxon>Oomycota</taxon>
        <taxon>Peronosporomycetes</taxon>
        <taxon>Peronosporales</taxon>
        <taxon>Peronosporaceae</taxon>
        <taxon>Bremia</taxon>
    </lineage>
</organism>
<sequence>MIRTASNAYEAGKLSLLDAKEMLRRQYETLQKLEKQQETFTMATYGCGSSGRNNGRRQDQRRPNKGGQRVRGHRSFQQCGHKRNDSPCPDNLDDKKEFSYSASSEATTAWLRQLPYDV</sequence>